<dbReference type="Gene3D" id="3.40.50.1240">
    <property type="entry name" value="Phosphoglycerate mutase-like"/>
    <property type="match status" value="1"/>
</dbReference>
<sequence length="73" mass="8049">MTATHTTHAPHAPHAPHATRYLYLTRHGEATPDEGALTPTGRRQATLLGERLRGFRCRRSTTARCPGRPRPPG</sequence>
<dbReference type="EMBL" id="BJHW01000001">
    <property type="protein sequence ID" value="GDY53240.1"/>
    <property type="molecule type" value="Genomic_DNA"/>
</dbReference>
<accession>A0A4D4L2S7</accession>
<dbReference type="InterPro" id="IPR029033">
    <property type="entry name" value="His_PPase_superfam"/>
</dbReference>
<name>A0A4D4L2S7_STRVO</name>
<dbReference type="Proteomes" id="UP000301309">
    <property type="component" value="Unassembled WGS sequence"/>
</dbReference>
<comment type="caution">
    <text evidence="2">The sequence shown here is derived from an EMBL/GenBank/DDBJ whole genome shotgun (WGS) entry which is preliminary data.</text>
</comment>
<gene>
    <name evidence="2" type="ORF">SVIO_038630</name>
</gene>
<dbReference type="CDD" id="cd07040">
    <property type="entry name" value="HP"/>
    <property type="match status" value="1"/>
</dbReference>
<keyword evidence="3" id="KW-1185">Reference proteome</keyword>
<organism evidence="2 3">
    <name type="scientific">Streptomyces violaceusniger</name>
    <dbReference type="NCBI Taxonomy" id="68280"/>
    <lineage>
        <taxon>Bacteria</taxon>
        <taxon>Bacillati</taxon>
        <taxon>Actinomycetota</taxon>
        <taxon>Actinomycetes</taxon>
        <taxon>Kitasatosporales</taxon>
        <taxon>Streptomycetaceae</taxon>
        <taxon>Streptomyces</taxon>
        <taxon>Streptomyces violaceusniger group</taxon>
    </lineage>
</organism>
<proteinExistence type="predicted"/>
<evidence type="ECO:0000313" key="2">
    <source>
        <dbReference type="EMBL" id="GDY53240.1"/>
    </source>
</evidence>
<dbReference type="AlphaFoldDB" id="A0A4D4L2S7"/>
<protein>
    <recommendedName>
        <fullName evidence="4">Phosphoglycerate mutase</fullName>
    </recommendedName>
</protein>
<dbReference type="SUPFAM" id="SSF53254">
    <property type="entry name" value="Phosphoglycerate mutase-like"/>
    <property type="match status" value="1"/>
</dbReference>
<evidence type="ECO:0000256" key="1">
    <source>
        <dbReference type="SAM" id="MobiDB-lite"/>
    </source>
</evidence>
<evidence type="ECO:0000313" key="3">
    <source>
        <dbReference type="Proteomes" id="UP000301309"/>
    </source>
</evidence>
<feature type="region of interest" description="Disordered" evidence="1">
    <location>
        <begin position="27"/>
        <end position="50"/>
    </location>
</feature>
<evidence type="ECO:0008006" key="4">
    <source>
        <dbReference type="Google" id="ProtNLM"/>
    </source>
</evidence>
<reference evidence="2 3" key="1">
    <citation type="journal article" date="2020" name="Int. J. Syst. Evol. Microbiol.">
        <title>Reclassification of Streptomyces castelarensis and Streptomyces sporoclivatus as later heterotypic synonyms of Streptomyces antimycoticus.</title>
        <authorList>
            <person name="Komaki H."/>
            <person name="Tamura T."/>
        </authorList>
    </citation>
    <scope>NUCLEOTIDE SEQUENCE [LARGE SCALE GENOMIC DNA]</scope>
    <source>
        <strain evidence="2 3">NBRC 13459</strain>
    </source>
</reference>